<dbReference type="Proteomes" id="UP001286313">
    <property type="component" value="Unassembled WGS sequence"/>
</dbReference>
<name>A0AAE1BRW0_PETCI</name>
<feature type="compositionally biased region" description="Basic and acidic residues" evidence="1">
    <location>
        <begin position="34"/>
        <end position="43"/>
    </location>
</feature>
<organism evidence="2 3">
    <name type="scientific">Petrolisthes cinctipes</name>
    <name type="common">Flat porcelain crab</name>
    <dbReference type="NCBI Taxonomy" id="88211"/>
    <lineage>
        <taxon>Eukaryota</taxon>
        <taxon>Metazoa</taxon>
        <taxon>Ecdysozoa</taxon>
        <taxon>Arthropoda</taxon>
        <taxon>Crustacea</taxon>
        <taxon>Multicrustacea</taxon>
        <taxon>Malacostraca</taxon>
        <taxon>Eumalacostraca</taxon>
        <taxon>Eucarida</taxon>
        <taxon>Decapoda</taxon>
        <taxon>Pleocyemata</taxon>
        <taxon>Anomura</taxon>
        <taxon>Galatheoidea</taxon>
        <taxon>Porcellanidae</taxon>
        <taxon>Petrolisthes</taxon>
    </lineage>
</organism>
<evidence type="ECO:0000256" key="1">
    <source>
        <dbReference type="SAM" id="MobiDB-lite"/>
    </source>
</evidence>
<keyword evidence="3" id="KW-1185">Reference proteome</keyword>
<reference evidence="2" key="1">
    <citation type="submission" date="2023-10" db="EMBL/GenBank/DDBJ databases">
        <title>Genome assemblies of two species of porcelain crab, Petrolisthes cinctipes and Petrolisthes manimaculis (Anomura: Porcellanidae).</title>
        <authorList>
            <person name="Angst P."/>
        </authorList>
    </citation>
    <scope>NUCLEOTIDE SEQUENCE</scope>
    <source>
        <strain evidence="2">PB745_01</strain>
        <tissue evidence="2">Gill</tissue>
    </source>
</reference>
<comment type="caution">
    <text evidence="2">The sequence shown here is derived from an EMBL/GenBank/DDBJ whole genome shotgun (WGS) entry which is preliminary data.</text>
</comment>
<dbReference type="AlphaFoldDB" id="A0AAE1BRW0"/>
<sequence>MCATAKTTFKKMKKVCLSEEEPSTSSASVSPAEPPHERASGCHKDAVQRQCRSGFHFLPYSCRQHIQKQGTRVETRQFHVKVEQRFVGNMLLQQKG</sequence>
<accession>A0AAE1BRW0</accession>
<dbReference type="EMBL" id="JAWQEG010006081">
    <property type="protein sequence ID" value="KAK3855816.1"/>
    <property type="molecule type" value="Genomic_DNA"/>
</dbReference>
<gene>
    <name evidence="2" type="ORF">Pcinc_037812</name>
</gene>
<evidence type="ECO:0000313" key="2">
    <source>
        <dbReference type="EMBL" id="KAK3855816.1"/>
    </source>
</evidence>
<feature type="region of interest" description="Disordered" evidence="1">
    <location>
        <begin position="17"/>
        <end position="43"/>
    </location>
</feature>
<protein>
    <submittedName>
        <fullName evidence="2">Uncharacterized protein</fullName>
    </submittedName>
</protein>
<evidence type="ECO:0000313" key="3">
    <source>
        <dbReference type="Proteomes" id="UP001286313"/>
    </source>
</evidence>
<proteinExistence type="predicted"/>